<accession>A0A9N9D5S2</accession>
<gene>
    <name evidence="1" type="ORF">POCULU_LOCUS8716</name>
</gene>
<organism evidence="1 2">
    <name type="scientific">Paraglomus occultum</name>
    <dbReference type="NCBI Taxonomy" id="144539"/>
    <lineage>
        <taxon>Eukaryota</taxon>
        <taxon>Fungi</taxon>
        <taxon>Fungi incertae sedis</taxon>
        <taxon>Mucoromycota</taxon>
        <taxon>Glomeromycotina</taxon>
        <taxon>Glomeromycetes</taxon>
        <taxon>Paraglomerales</taxon>
        <taxon>Paraglomeraceae</taxon>
        <taxon>Paraglomus</taxon>
    </lineage>
</organism>
<protein>
    <submittedName>
        <fullName evidence="1">3813_t:CDS:1</fullName>
    </submittedName>
</protein>
<sequence>MDLCDVITFPDFISFKYNDVLYKIENGKLYYDVDGCWVPDLYEKPLSVFNSFILANGWQLSSTTAHISSSTSSTSHDNQTLGHRVVGREAYFKSISSPVKTAIDKADDILTAIRSNAINEEPPPATFQLFAKTFDDNENAFRVLQANLEKIGKRFKKGSKAEEVFERNLAWINVGYAYNYLSRHQKKTSVYWNRFKDVKDIDTVRKTAKSGQRILDVGDLVGFSIVLRTKISIKQIAEIRDDDWNDYLDCWKRDLINRYLNKI</sequence>
<proteinExistence type="predicted"/>
<dbReference type="Proteomes" id="UP000789572">
    <property type="component" value="Unassembled WGS sequence"/>
</dbReference>
<keyword evidence="2" id="KW-1185">Reference proteome</keyword>
<evidence type="ECO:0000313" key="2">
    <source>
        <dbReference type="Proteomes" id="UP000789572"/>
    </source>
</evidence>
<evidence type="ECO:0000313" key="1">
    <source>
        <dbReference type="EMBL" id="CAG8627358.1"/>
    </source>
</evidence>
<name>A0A9N9D5S2_9GLOM</name>
<dbReference type="AlphaFoldDB" id="A0A9N9D5S2"/>
<reference evidence="1" key="1">
    <citation type="submission" date="2021-06" db="EMBL/GenBank/DDBJ databases">
        <authorList>
            <person name="Kallberg Y."/>
            <person name="Tangrot J."/>
            <person name="Rosling A."/>
        </authorList>
    </citation>
    <scope>NUCLEOTIDE SEQUENCE</scope>
    <source>
        <strain evidence="1">IA702</strain>
    </source>
</reference>
<dbReference type="OrthoDB" id="10288337at2759"/>
<dbReference type="EMBL" id="CAJVPJ010002697">
    <property type="protein sequence ID" value="CAG8627358.1"/>
    <property type="molecule type" value="Genomic_DNA"/>
</dbReference>
<comment type="caution">
    <text evidence="1">The sequence shown here is derived from an EMBL/GenBank/DDBJ whole genome shotgun (WGS) entry which is preliminary data.</text>
</comment>